<organism evidence="2 3">
    <name type="scientific">Datura stramonium</name>
    <name type="common">Jimsonweed</name>
    <name type="synonym">Common thornapple</name>
    <dbReference type="NCBI Taxonomy" id="4076"/>
    <lineage>
        <taxon>Eukaryota</taxon>
        <taxon>Viridiplantae</taxon>
        <taxon>Streptophyta</taxon>
        <taxon>Embryophyta</taxon>
        <taxon>Tracheophyta</taxon>
        <taxon>Spermatophyta</taxon>
        <taxon>Magnoliopsida</taxon>
        <taxon>eudicotyledons</taxon>
        <taxon>Gunneridae</taxon>
        <taxon>Pentapetalae</taxon>
        <taxon>asterids</taxon>
        <taxon>lamiids</taxon>
        <taxon>Solanales</taxon>
        <taxon>Solanaceae</taxon>
        <taxon>Solanoideae</taxon>
        <taxon>Datureae</taxon>
        <taxon>Datura</taxon>
    </lineage>
</organism>
<accession>A0ABS8WJ11</accession>
<feature type="compositionally biased region" description="Low complexity" evidence="1">
    <location>
        <begin position="17"/>
        <end position="27"/>
    </location>
</feature>
<feature type="non-terminal residue" evidence="2">
    <location>
        <position position="1"/>
    </location>
</feature>
<evidence type="ECO:0000256" key="1">
    <source>
        <dbReference type="SAM" id="MobiDB-lite"/>
    </source>
</evidence>
<protein>
    <submittedName>
        <fullName evidence="2">Uncharacterized protein</fullName>
    </submittedName>
</protein>
<evidence type="ECO:0000313" key="3">
    <source>
        <dbReference type="Proteomes" id="UP000823775"/>
    </source>
</evidence>
<feature type="region of interest" description="Disordered" evidence="1">
    <location>
        <begin position="1"/>
        <end position="27"/>
    </location>
</feature>
<name>A0ABS8WJ11_DATST</name>
<keyword evidence="3" id="KW-1185">Reference proteome</keyword>
<gene>
    <name evidence="2" type="ORF">HAX54_046237</name>
</gene>
<dbReference type="EMBL" id="JACEIK010007270">
    <property type="protein sequence ID" value="MCE3049979.1"/>
    <property type="molecule type" value="Genomic_DNA"/>
</dbReference>
<evidence type="ECO:0000313" key="2">
    <source>
        <dbReference type="EMBL" id="MCE3049979.1"/>
    </source>
</evidence>
<dbReference type="Proteomes" id="UP000823775">
    <property type="component" value="Unassembled WGS sequence"/>
</dbReference>
<sequence length="153" mass="17228">FAATQQVANPRSDKGNDSSADGSSSSSDALIQMKGVTMKPLAACIAKEVRIIDSELPEYPDIKAKYKFYGLGWMSEAPGHYYPTMADKFYVNYTVVLEEKELIVLWLARVAVELKKAQNDILKLKQERQPLEFSLVEYEELEDDAPFIDLLGE</sequence>
<proteinExistence type="predicted"/>
<reference evidence="2 3" key="1">
    <citation type="journal article" date="2021" name="BMC Genomics">
        <title>Datura genome reveals duplications of psychoactive alkaloid biosynthetic genes and high mutation rate following tissue culture.</title>
        <authorList>
            <person name="Rajewski A."/>
            <person name="Carter-House D."/>
            <person name="Stajich J."/>
            <person name="Litt A."/>
        </authorList>
    </citation>
    <scope>NUCLEOTIDE SEQUENCE [LARGE SCALE GENOMIC DNA]</scope>
    <source>
        <strain evidence="2">AR-01</strain>
    </source>
</reference>
<comment type="caution">
    <text evidence="2">The sequence shown here is derived from an EMBL/GenBank/DDBJ whole genome shotgun (WGS) entry which is preliminary data.</text>
</comment>